<evidence type="ECO:0000259" key="2">
    <source>
        <dbReference type="SMART" id="SM01037"/>
    </source>
</evidence>
<feature type="domain" description="Bet v I/Major latex protein" evidence="2">
    <location>
        <begin position="1"/>
        <end position="109"/>
    </location>
</feature>
<dbReference type="Pfam" id="PF00407">
    <property type="entry name" value="Bet_v_1"/>
    <property type="match status" value="1"/>
</dbReference>
<dbReference type="PANTHER" id="PTHR31338">
    <property type="entry name" value="POLYKETIDE CYCLASE/DEHYDRASE AND LIPID TRANSPORT SUPERFAMILY PROTEIN"/>
    <property type="match status" value="1"/>
</dbReference>
<dbReference type="SMART" id="SM01037">
    <property type="entry name" value="Bet_v_1"/>
    <property type="match status" value="1"/>
</dbReference>
<dbReference type="SUPFAM" id="SSF55961">
    <property type="entry name" value="Bet v1-like"/>
    <property type="match status" value="1"/>
</dbReference>
<keyword evidence="4" id="KW-1185">Reference proteome</keyword>
<evidence type="ECO:0000313" key="3">
    <source>
        <dbReference type="EMBL" id="KAI3935375.1"/>
    </source>
</evidence>
<gene>
    <name evidence="3" type="ORF">MKW98_027195</name>
</gene>
<dbReference type="GO" id="GO:0006952">
    <property type="term" value="P:defense response"/>
    <property type="evidence" value="ECO:0007669"/>
    <property type="project" value="InterPro"/>
</dbReference>
<sequence>MISYVYNHYACVHLMFVHAEGKNLHVHEKTTYNDEKRTIYHSVVGGDLANVYKKFVTILVVNPKSNGHGSTVSWTIDYEKLHEDSPVPIGYLKFFQFLIEDVNSHLCASEI</sequence>
<dbReference type="Proteomes" id="UP001202328">
    <property type="component" value="Unassembled WGS sequence"/>
</dbReference>
<dbReference type="InterPro" id="IPR023393">
    <property type="entry name" value="START-like_dom_sf"/>
</dbReference>
<accession>A0AAD4T3Q3</accession>
<protein>
    <recommendedName>
        <fullName evidence="2">Bet v I/Major latex protein domain-containing protein</fullName>
    </recommendedName>
</protein>
<reference evidence="3" key="1">
    <citation type="submission" date="2022-04" db="EMBL/GenBank/DDBJ databases">
        <title>A functionally conserved STORR gene fusion in Papaver species that diverged 16.8 million years ago.</title>
        <authorList>
            <person name="Catania T."/>
        </authorList>
    </citation>
    <scope>NUCLEOTIDE SEQUENCE</scope>
    <source>
        <strain evidence="3">S-188037</strain>
    </source>
</reference>
<dbReference type="EMBL" id="JAJJMB010006269">
    <property type="protein sequence ID" value="KAI3935375.1"/>
    <property type="molecule type" value="Genomic_DNA"/>
</dbReference>
<dbReference type="InterPro" id="IPR000916">
    <property type="entry name" value="Bet_v_I/MLP"/>
</dbReference>
<organism evidence="3 4">
    <name type="scientific">Papaver atlanticum</name>
    <dbReference type="NCBI Taxonomy" id="357466"/>
    <lineage>
        <taxon>Eukaryota</taxon>
        <taxon>Viridiplantae</taxon>
        <taxon>Streptophyta</taxon>
        <taxon>Embryophyta</taxon>
        <taxon>Tracheophyta</taxon>
        <taxon>Spermatophyta</taxon>
        <taxon>Magnoliopsida</taxon>
        <taxon>Ranunculales</taxon>
        <taxon>Papaveraceae</taxon>
        <taxon>Papaveroideae</taxon>
        <taxon>Papaver</taxon>
    </lineage>
</organism>
<dbReference type="AlphaFoldDB" id="A0AAD4T3Q3"/>
<dbReference type="PANTHER" id="PTHR31338:SF20">
    <property type="entry name" value="BET V I_MAJOR LATEX PROTEIN DOMAIN-CONTAINING PROTEIN"/>
    <property type="match status" value="1"/>
</dbReference>
<evidence type="ECO:0000256" key="1">
    <source>
        <dbReference type="ARBA" id="ARBA00038242"/>
    </source>
</evidence>
<name>A0AAD4T3Q3_9MAGN</name>
<proteinExistence type="inferred from homology"/>
<dbReference type="Gene3D" id="3.30.530.20">
    <property type="match status" value="1"/>
</dbReference>
<dbReference type="InterPro" id="IPR052006">
    <property type="entry name" value="MLP-like"/>
</dbReference>
<comment type="caution">
    <text evidence="3">The sequence shown here is derived from an EMBL/GenBank/DDBJ whole genome shotgun (WGS) entry which is preliminary data.</text>
</comment>
<comment type="similarity">
    <text evidence="1">Belongs to the MLP family.</text>
</comment>
<evidence type="ECO:0000313" key="4">
    <source>
        <dbReference type="Proteomes" id="UP001202328"/>
    </source>
</evidence>